<evidence type="ECO:0000256" key="11">
    <source>
        <dbReference type="ARBA" id="ARBA00023160"/>
    </source>
</evidence>
<dbReference type="Pfam" id="PF17848">
    <property type="entry name" value="Zn_ribbon_ACC"/>
    <property type="match status" value="1"/>
</dbReference>
<organism evidence="16 19">
    <name type="scientific">Myxococcus fulvus</name>
    <dbReference type="NCBI Taxonomy" id="33"/>
    <lineage>
        <taxon>Bacteria</taxon>
        <taxon>Pseudomonadati</taxon>
        <taxon>Myxococcota</taxon>
        <taxon>Myxococcia</taxon>
        <taxon>Myxococcales</taxon>
        <taxon>Cystobacterineae</taxon>
        <taxon>Myxococcaceae</taxon>
        <taxon>Myxococcus</taxon>
    </lineage>
</organism>
<feature type="region of interest" description="Disordered" evidence="14">
    <location>
        <begin position="1"/>
        <end position="25"/>
    </location>
</feature>
<keyword evidence="5 13" id="KW-0547">Nucleotide-binding</keyword>
<evidence type="ECO:0000256" key="7">
    <source>
        <dbReference type="ARBA" id="ARBA00022832"/>
    </source>
</evidence>
<dbReference type="NCBIfam" id="TIGR00515">
    <property type="entry name" value="accD"/>
    <property type="match status" value="1"/>
</dbReference>
<dbReference type="GO" id="GO:0005524">
    <property type="term" value="F:ATP binding"/>
    <property type="evidence" value="ECO:0007669"/>
    <property type="project" value="UniProtKB-KW"/>
</dbReference>
<accession>A0A511T2Z1</accession>
<keyword evidence="9 13" id="KW-0067">ATP-binding</keyword>
<dbReference type="GO" id="GO:2001295">
    <property type="term" value="P:malonyl-CoA biosynthetic process"/>
    <property type="evidence" value="ECO:0007669"/>
    <property type="project" value="UniProtKB-UniRule"/>
</dbReference>
<dbReference type="InterPro" id="IPR011762">
    <property type="entry name" value="COA_CT_N"/>
</dbReference>
<evidence type="ECO:0000256" key="10">
    <source>
        <dbReference type="ARBA" id="ARBA00023098"/>
    </source>
</evidence>
<proteinExistence type="inferred from homology"/>
<feature type="zinc finger region" description="C4-type" evidence="13">
    <location>
        <begin position="32"/>
        <end position="54"/>
    </location>
</feature>
<dbReference type="PANTHER" id="PTHR42995">
    <property type="entry name" value="ACETYL-COENZYME A CARBOXYLASE CARBOXYL TRANSFERASE SUBUNIT BETA, CHLOROPLASTIC"/>
    <property type="match status" value="1"/>
</dbReference>
<reference evidence="16 19" key="2">
    <citation type="submission" date="2019-07" db="EMBL/GenBank/DDBJ databases">
        <title>Whole genome shotgun sequence of Myxococcus fulvus NBRC 100333.</title>
        <authorList>
            <person name="Hosoyama A."/>
            <person name="Uohara A."/>
            <person name="Ohji S."/>
            <person name="Ichikawa N."/>
        </authorList>
    </citation>
    <scope>NUCLEOTIDE SEQUENCE [LARGE SCALE GENOMIC DNA]</scope>
    <source>
        <strain evidence="16 19">NBRC 100333</strain>
    </source>
</reference>
<comment type="caution">
    <text evidence="16">The sequence shown here is derived from an EMBL/GenBank/DDBJ whole genome shotgun (WGS) entry which is preliminary data.</text>
</comment>
<comment type="function">
    <text evidence="12 13">Component of the acetyl coenzyme A carboxylase (ACC) complex. Biotin carboxylase (BC) catalyzes the carboxylation of biotin on its carrier protein (BCCP) and then the CO(2) group is transferred by the transcarboxylase to acetyl-CoA to form malonyl-CoA.</text>
</comment>
<evidence type="ECO:0000256" key="5">
    <source>
        <dbReference type="ARBA" id="ARBA00022741"/>
    </source>
</evidence>
<evidence type="ECO:0000256" key="14">
    <source>
        <dbReference type="SAM" id="MobiDB-lite"/>
    </source>
</evidence>
<feature type="binding site" evidence="13">
    <location>
        <position position="32"/>
    </location>
    <ligand>
        <name>Zn(2+)</name>
        <dbReference type="ChEBI" id="CHEBI:29105"/>
    </ligand>
</feature>
<evidence type="ECO:0000313" key="18">
    <source>
        <dbReference type="Proteomes" id="UP000183760"/>
    </source>
</evidence>
<dbReference type="PRINTS" id="PR01070">
    <property type="entry name" value="ACCCTRFRASEB"/>
</dbReference>
<dbReference type="InterPro" id="IPR029045">
    <property type="entry name" value="ClpP/crotonase-like_dom_sf"/>
</dbReference>
<evidence type="ECO:0000313" key="17">
    <source>
        <dbReference type="EMBL" id="SEU30936.1"/>
    </source>
</evidence>
<comment type="catalytic activity">
    <reaction evidence="13">
        <text>N(6)-carboxybiotinyl-L-lysyl-[protein] + acetyl-CoA = N(6)-biotinyl-L-lysyl-[protein] + malonyl-CoA</text>
        <dbReference type="Rhea" id="RHEA:54728"/>
        <dbReference type="Rhea" id="RHEA-COMP:10505"/>
        <dbReference type="Rhea" id="RHEA-COMP:10506"/>
        <dbReference type="ChEBI" id="CHEBI:57288"/>
        <dbReference type="ChEBI" id="CHEBI:57384"/>
        <dbReference type="ChEBI" id="CHEBI:83144"/>
        <dbReference type="ChEBI" id="CHEBI:83145"/>
        <dbReference type="EC" id="2.1.3.15"/>
    </reaction>
</comment>
<dbReference type="GO" id="GO:0016743">
    <property type="term" value="F:carboxyl- or carbamoyltransferase activity"/>
    <property type="evidence" value="ECO:0007669"/>
    <property type="project" value="UniProtKB-UniRule"/>
</dbReference>
<keyword evidence="11 13" id="KW-0275">Fatty acid biosynthesis</keyword>
<evidence type="ECO:0000256" key="13">
    <source>
        <dbReference type="HAMAP-Rule" id="MF_01395"/>
    </source>
</evidence>
<keyword evidence="3 13" id="KW-0808">Transferase</keyword>
<dbReference type="STRING" id="1334629.MFUL124B02_16980"/>
<dbReference type="Proteomes" id="UP000183760">
    <property type="component" value="Unassembled WGS sequence"/>
</dbReference>
<dbReference type="GO" id="GO:0006633">
    <property type="term" value="P:fatty acid biosynthetic process"/>
    <property type="evidence" value="ECO:0007669"/>
    <property type="project" value="UniProtKB-KW"/>
</dbReference>
<dbReference type="GO" id="GO:0009317">
    <property type="term" value="C:acetyl-CoA carboxylase complex"/>
    <property type="evidence" value="ECO:0007669"/>
    <property type="project" value="InterPro"/>
</dbReference>
<dbReference type="InterPro" id="IPR041010">
    <property type="entry name" value="Znf-ACC"/>
</dbReference>
<evidence type="ECO:0000256" key="6">
    <source>
        <dbReference type="ARBA" id="ARBA00022771"/>
    </source>
</evidence>
<evidence type="ECO:0000259" key="15">
    <source>
        <dbReference type="PROSITE" id="PS50980"/>
    </source>
</evidence>
<evidence type="ECO:0000256" key="1">
    <source>
        <dbReference type="ARBA" id="ARBA00004496"/>
    </source>
</evidence>
<dbReference type="OrthoDB" id="9772975at2"/>
<dbReference type="AlphaFoldDB" id="A0A511T2Z1"/>
<comment type="subcellular location">
    <subcellularLocation>
        <location evidence="1 13">Cytoplasm</location>
    </subcellularLocation>
</comment>
<dbReference type="EMBL" id="BJXR01000030">
    <property type="protein sequence ID" value="GEN08531.1"/>
    <property type="molecule type" value="Genomic_DNA"/>
</dbReference>
<reference evidence="17 18" key="1">
    <citation type="submission" date="2016-10" db="EMBL/GenBank/DDBJ databases">
        <authorList>
            <person name="Varghese N."/>
            <person name="Submissions S."/>
        </authorList>
    </citation>
    <scope>NUCLEOTIDE SEQUENCE [LARGE SCALE GENOMIC DNA]</scope>
    <source>
        <strain evidence="17 18">DSM 16525</strain>
    </source>
</reference>
<keyword evidence="4 13" id="KW-0479">Metal-binding</keyword>
<comment type="similarity">
    <text evidence="13">Belongs to the AccD/PCCB family.</text>
</comment>
<feature type="binding site" evidence="13">
    <location>
        <position position="51"/>
    </location>
    <ligand>
        <name>Zn(2+)</name>
        <dbReference type="ChEBI" id="CHEBI:29105"/>
    </ligand>
</feature>
<gene>
    <name evidence="13 16" type="primary">accD</name>
    <name evidence="16" type="ORF">MFU01_35680</name>
    <name evidence="17" type="ORF">SAMN05443572_108428</name>
</gene>
<dbReference type="GO" id="GO:0008270">
    <property type="term" value="F:zinc ion binding"/>
    <property type="evidence" value="ECO:0007669"/>
    <property type="project" value="UniProtKB-UniRule"/>
</dbReference>
<evidence type="ECO:0000256" key="2">
    <source>
        <dbReference type="ARBA" id="ARBA00022516"/>
    </source>
</evidence>
<dbReference type="InterPro" id="IPR034733">
    <property type="entry name" value="AcCoA_carboxyl_beta"/>
</dbReference>
<dbReference type="HAMAP" id="MF_01395">
    <property type="entry name" value="AcetylCoA_CT_beta"/>
    <property type="match status" value="1"/>
</dbReference>
<dbReference type="RefSeq" id="WP_046712953.1">
    <property type="nucleotide sequence ID" value="NZ_BJXR01000030.1"/>
</dbReference>
<evidence type="ECO:0000256" key="3">
    <source>
        <dbReference type="ARBA" id="ARBA00022679"/>
    </source>
</evidence>
<feature type="binding site" evidence="13">
    <location>
        <position position="54"/>
    </location>
    <ligand>
        <name>Zn(2+)</name>
        <dbReference type="ChEBI" id="CHEBI:29105"/>
    </ligand>
</feature>
<dbReference type="Gene3D" id="3.90.226.10">
    <property type="entry name" value="2-enoyl-CoA Hydratase, Chain A, domain 1"/>
    <property type="match status" value="1"/>
</dbReference>
<comment type="cofactor">
    <cofactor evidence="13">
        <name>Zn(2+)</name>
        <dbReference type="ChEBI" id="CHEBI:29105"/>
    </cofactor>
    <text evidence="13">Binds 1 zinc ion per subunit.</text>
</comment>
<dbReference type="EMBL" id="FOIB01000008">
    <property type="protein sequence ID" value="SEU30936.1"/>
    <property type="molecule type" value="Genomic_DNA"/>
</dbReference>
<keyword evidence="2 13" id="KW-0444">Lipid biosynthesis</keyword>
<keyword evidence="18" id="KW-1185">Reference proteome</keyword>
<feature type="binding site" evidence="13">
    <location>
        <position position="35"/>
    </location>
    <ligand>
        <name>Zn(2+)</name>
        <dbReference type="ChEBI" id="CHEBI:29105"/>
    </ligand>
</feature>
<dbReference type="UniPathway" id="UPA00655">
    <property type="reaction ID" value="UER00711"/>
</dbReference>
<evidence type="ECO:0000256" key="8">
    <source>
        <dbReference type="ARBA" id="ARBA00022833"/>
    </source>
</evidence>
<keyword evidence="10 13" id="KW-0443">Lipid metabolism</keyword>
<dbReference type="PROSITE" id="PS50980">
    <property type="entry name" value="COA_CT_NTER"/>
    <property type="match status" value="1"/>
</dbReference>
<feature type="domain" description="CoA carboxyltransferase N-terminal" evidence="15">
    <location>
        <begin position="28"/>
        <end position="283"/>
    </location>
</feature>
<evidence type="ECO:0000256" key="9">
    <source>
        <dbReference type="ARBA" id="ARBA00022840"/>
    </source>
</evidence>
<evidence type="ECO:0000256" key="4">
    <source>
        <dbReference type="ARBA" id="ARBA00022723"/>
    </source>
</evidence>
<keyword evidence="13" id="KW-0963">Cytoplasm</keyword>
<name>A0A511T2Z1_MYXFU</name>
<keyword evidence="8 13" id="KW-0862">Zinc</keyword>
<sequence length="283" mass="31549">MAWFSKKPRIAVDTQQQPEPGPSRMEGLWAKCESCDEIIYRQELEKNWMVCPHCDHHHPWNARARLATLLDPDSFEEFDKELEPQDPLGFSDSKKYKDRLKSTRKNLEENDAFVSGVGRIGGHQVSVGAFIFEFMGGSMGSVVGEKVARTFERAHDLKCSALIFSASGGARMQEGIFSLMQMAKTSAAIARFRTGNKPYISVLLHPTTGGVAASFSWLGDVILAEPKALIGFAGPRVIEQTIRQKLPEGFQRSEFLLEHGMIDNIVNRKDLRARLGQILGLLG</sequence>
<keyword evidence="6 13" id="KW-0863">Zinc-finger</keyword>
<dbReference type="EC" id="2.1.3.15" evidence="13"/>
<keyword evidence="7 13" id="KW-0276">Fatty acid metabolism</keyword>
<evidence type="ECO:0000313" key="19">
    <source>
        <dbReference type="Proteomes" id="UP000321514"/>
    </source>
</evidence>
<dbReference type="InterPro" id="IPR000438">
    <property type="entry name" value="Acetyl_CoA_COase_Trfase_b_su"/>
</dbReference>
<comment type="pathway">
    <text evidence="13">Lipid metabolism; malonyl-CoA biosynthesis; malonyl-CoA from acetyl-CoA: step 1/1.</text>
</comment>
<dbReference type="GO" id="GO:0003989">
    <property type="term" value="F:acetyl-CoA carboxylase activity"/>
    <property type="evidence" value="ECO:0007669"/>
    <property type="project" value="InterPro"/>
</dbReference>
<protein>
    <recommendedName>
        <fullName evidence="13">Acetyl-coenzyme A carboxylase carboxyl transferase subunit beta</fullName>
        <shortName evidence="13">ACCase subunit beta</shortName>
        <shortName evidence="13">Acetyl-CoA carboxylase carboxyltransferase subunit beta</shortName>
        <ecNumber evidence="13">2.1.3.15</ecNumber>
    </recommendedName>
</protein>
<comment type="subunit">
    <text evidence="13">Acetyl-CoA carboxylase is a heterohexamer composed of biotin carboxyl carrier protein (AccB), biotin carboxylase (AccC) and two subunits each of ACCase subunit alpha (AccA) and ACCase subunit beta (AccD).</text>
</comment>
<dbReference type="Proteomes" id="UP000321514">
    <property type="component" value="Unassembled WGS sequence"/>
</dbReference>
<dbReference type="PANTHER" id="PTHR42995:SF5">
    <property type="entry name" value="ACETYL-COENZYME A CARBOXYLASE CARBOXYL TRANSFERASE SUBUNIT BETA, CHLOROPLASTIC"/>
    <property type="match status" value="1"/>
</dbReference>
<dbReference type="Pfam" id="PF01039">
    <property type="entry name" value="Carboxyl_trans"/>
    <property type="match status" value="1"/>
</dbReference>
<evidence type="ECO:0000313" key="16">
    <source>
        <dbReference type="EMBL" id="GEN08531.1"/>
    </source>
</evidence>
<dbReference type="SUPFAM" id="SSF52096">
    <property type="entry name" value="ClpP/crotonase"/>
    <property type="match status" value="1"/>
</dbReference>
<evidence type="ECO:0000256" key="12">
    <source>
        <dbReference type="ARBA" id="ARBA00025280"/>
    </source>
</evidence>